<gene>
    <name evidence="15" type="ORF">K0U00_10405</name>
</gene>
<evidence type="ECO:0000259" key="14">
    <source>
        <dbReference type="PROSITE" id="PS50885"/>
    </source>
</evidence>
<evidence type="ECO:0000256" key="10">
    <source>
        <dbReference type="ARBA" id="ARBA00023012"/>
    </source>
</evidence>
<comment type="subcellular location">
    <subcellularLocation>
        <location evidence="2">Cell membrane</location>
        <topology evidence="2">Multi-pass membrane protein</topology>
    </subcellularLocation>
</comment>
<keyword evidence="10" id="KW-0902">Two-component regulatory system</keyword>
<dbReference type="RefSeq" id="WP_210040146.1">
    <property type="nucleotide sequence ID" value="NZ_JBHLVU010000007.1"/>
</dbReference>
<dbReference type="PRINTS" id="PR00344">
    <property type="entry name" value="BCTRLSENSOR"/>
</dbReference>
<feature type="domain" description="HAMP" evidence="14">
    <location>
        <begin position="310"/>
        <end position="362"/>
    </location>
</feature>
<evidence type="ECO:0000256" key="6">
    <source>
        <dbReference type="ARBA" id="ARBA00022679"/>
    </source>
</evidence>
<dbReference type="InterPro" id="IPR005467">
    <property type="entry name" value="His_kinase_dom"/>
</dbReference>
<evidence type="ECO:0000256" key="7">
    <source>
        <dbReference type="ARBA" id="ARBA00022741"/>
    </source>
</evidence>
<dbReference type="InterPro" id="IPR004358">
    <property type="entry name" value="Sig_transdc_His_kin-like_C"/>
</dbReference>
<dbReference type="InterPro" id="IPR050640">
    <property type="entry name" value="Bact_2-comp_sensor_kinase"/>
</dbReference>
<evidence type="ECO:0000256" key="4">
    <source>
        <dbReference type="ARBA" id="ARBA00022475"/>
    </source>
</evidence>
<name>A0ABS7C0R5_9BACL</name>
<keyword evidence="6" id="KW-0808">Transferase</keyword>
<keyword evidence="5" id="KW-0597">Phosphoprotein</keyword>
<comment type="catalytic activity">
    <reaction evidence="1">
        <text>ATP + protein L-histidine = ADP + protein N-phospho-L-histidine.</text>
        <dbReference type="EC" id="2.7.13.3"/>
    </reaction>
</comment>
<dbReference type="Gene3D" id="6.10.340.10">
    <property type="match status" value="1"/>
</dbReference>
<dbReference type="InterPro" id="IPR010559">
    <property type="entry name" value="Sig_transdc_His_kin_internal"/>
</dbReference>
<accession>A0ABS7C0R5</accession>
<dbReference type="GO" id="GO:0016301">
    <property type="term" value="F:kinase activity"/>
    <property type="evidence" value="ECO:0007669"/>
    <property type="project" value="UniProtKB-KW"/>
</dbReference>
<feature type="transmembrane region" description="Helical" evidence="12">
    <location>
        <begin position="289"/>
        <end position="308"/>
    </location>
</feature>
<dbReference type="InterPro" id="IPR003660">
    <property type="entry name" value="HAMP_dom"/>
</dbReference>
<evidence type="ECO:0000256" key="8">
    <source>
        <dbReference type="ARBA" id="ARBA00022777"/>
    </source>
</evidence>
<evidence type="ECO:0000313" key="15">
    <source>
        <dbReference type="EMBL" id="MBW7454442.1"/>
    </source>
</evidence>
<dbReference type="PROSITE" id="PS50109">
    <property type="entry name" value="HIS_KIN"/>
    <property type="match status" value="1"/>
</dbReference>
<dbReference type="InterPro" id="IPR036890">
    <property type="entry name" value="HATPase_C_sf"/>
</dbReference>
<dbReference type="PANTHER" id="PTHR34220">
    <property type="entry name" value="SENSOR HISTIDINE KINASE YPDA"/>
    <property type="match status" value="1"/>
</dbReference>
<evidence type="ECO:0000256" key="3">
    <source>
        <dbReference type="ARBA" id="ARBA00012438"/>
    </source>
</evidence>
<keyword evidence="9" id="KW-0067">ATP-binding</keyword>
<evidence type="ECO:0000259" key="13">
    <source>
        <dbReference type="PROSITE" id="PS50109"/>
    </source>
</evidence>
<dbReference type="EMBL" id="JAHZIK010000201">
    <property type="protein sequence ID" value="MBW7454442.1"/>
    <property type="molecule type" value="Genomic_DNA"/>
</dbReference>
<dbReference type="Proteomes" id="UP001519887">
    <property type="component" value="Unassembled WGS sequence"/>
</dbReference>
<dbReference type="InterPro" id="IPR003594">
    <property type="entry name" value="HATPase_dom"/>
</dbReference>
<keyword evidence="12" id="KW-0812">Transmembrane</keyword>
<evidence type="ECO:0000256" key="2">
    <source>
        <dbReference type="ARBA" id="ARBA00004651"/>
    </source>
</evidence>
<organism evidence="15 16">
    <name type="scientific">Paenibacillus sepulcri</name>
    <dbReference type="NCBI Taxonomy" id="359917"/>
    <lineage>
        <taxon>Bacteria</taxon>
        <taxon>Bacillati</taxon>
        <taxon>Bacillota</taxon>
        <taxon>Bacilli</taxon>
        <taxon>Bacillales</taxon>
        <taxon>Paenibacillaceae</taxon>
        <taxon>Paenibacillus</taxon>
    </lineage>
</organism>
<dbReference type="SMART" id="SM00387">
    <property type="entry name" value="HATPase_c"/>
    <property type="match status" value="1"/>
</dbReference>
<reference evidence="15 16" key="1">
    <citation type="submission" date="2021-07" db="EMBL/GenBank/DDBJ databases">
        <title>Paenibacillus radiodurans sp. nov., isolated from the southeastern edge of Tengger Desert.</title>
        <authorList>
            <person name="Zhang G."/>
        </authorList>
    </citation>
    <scope>NUCLEOTIDE SEQUENCE [LARGE SCALE GENOMIC DNA]</scope>
    <source>
        <strain evidence="15 16">CCM 7311</strain>
    </source>
</reference>
<dbReference type="EC" id="2.7.13.3" evidence="3"/>
<keyword evidence="11 12" id="KW-0472">Membrane</keyword>
<evidence type="ECO:0000313" key="16">
    <source>
        <dbReference type="Proteomes" id="UP001519887"/>
    </source>
</evidence>
<evidence type="ECO:0000256" key="9">
    <source>
        <dbReference type="ARBA" id="ARBA00022840"/>
    </source>
</evidence>
<dbReference type="PROSITE" id="PS50885">
    <property type="entry name" value="HAMP"/>
    <property type="match status" value="1"/>
</dbReference>
<dbReference type="PANTHER" id="PTHR34220:SF7">
    <property type="entry name" value="SENSOR HISTIDINE KINASE YPDA"/>
    <property type="match status" value="1"/>
</dbReference>
<evidence type="ECO:0000256" key="1">
    <source>
        <dbReference type="ARBA" id="ARBA00000085"/>
    </source>
</evidence>
<dbReference type="Pfam" id="PF02518">
    <property type="entry name" value="HATPase_c"/>
    <property type="match status" value="1"/>
</dbReference>
<keyword evidence="12" id="KW-1133">Transmembrane helix</keyword>
<protein>
    <recommendedName>
        <fullName evidence="3">histidine kinase</fullName>
        <ecNumber evidence="3">2.7.13.3</ecNumber>
    </recommendedName>
</protein>
<proteinExistence type="predicted"/>
<evidence type="ECO:0000256" key="5">
    <source>
        <dbReference type="ARBA" id="ARBA00022553"/>
    </source>
</evidence>
<keyword evidence="4" id="KW-1003">Cell membrane</keyword>
<comment type="caution">
    <text evidence="15">The sequence shown here is derived from an EMBL/GenBank/DDBJ whole genome shotgun (WGS) entry which is preliminary data.</text>
</comment>
<keyword evidence="8 15" id="KW-0418">Kinase</keyword>
<sequence length="586" mass="66179">MKFHHKLMVVCLVTIVIPITVVSYVFFNQANQLVDKQVGDSYRKVLEQLNTTVSFNLKFYESIADQLTLSEVVQNAFEDPDAYVQKGIFMMNKEIKTTIRYIFAYRASDISSIQFFSLKSGKLSDGLYWLPIQSLFDSVDAGYLQDSDVWMLQYDEKNGKYNYALIKPIYSLKSFQKLGYLRMVIELSSIIPTPADAGSGNAPDQVFILGNQGTYMYHSSSEAYMGQPAPQEIVRLTRSGGDAGNELAVTLDKKNYSLWYKSVGENQLTSFLLVPQSSLNGSAIQLRNILLLVGGISMVVFTVLSFLFTQRLTLRLRLLHQRVLLVGKGVTYRQSVERRNDEIGVISTSFDVMLSQLDQQIQENFVKKLKIKELELNFLQTQINPHFLYNTLDSIKNEIELDEGDTAVRMVIILSDLFRISVSKGNRVIAWRDEIHHAECYLEIHRIRFGECFEVVWEIDPRLYGMYTLKIILQPILENAIRHGLGSRGKGGVIRVKGNVIDRNVEITITDNGSGIPEAQLLRIRAGISYHGADSGIGLKNINNRIQMYFGQAYGLSLTSTVGKGTEVRLYLPLLKEDSDVQAASG</sequence>
<feature type="domain" description="Histidine kinase" evidence="13">
    <location>
        <begin position="469"/>
        <end position="576"/>
    </location>
</feature>
<dbReference type="Pfam" id="PF06580">
    <property type="entry name" value="His_kinase"/>
    <property type="match status" value="1"/>
</dbReference>
<evidence type="ECO:0000256" key="12">
    <source>
        <dbReference type="SAM" id="Phobius"/>
    </source>
</evidence>
<keyword evidence="7" id="KW-0547">Nucleotide-binding</keyword>
<feature type="transmembrane region" description="Helical" evidence="12">
    <location>
        <begin position="7"/>
        <end position="27"/>
    </location>
</feature>
<dbReference type="Gene3D" id="3.30.565.10">
    <property type="entry name" value="Histidine kinase-like ATPase, C-terminal domain"/>
    <property type="match status" value="1"/>
</dbReference>
<evidence type="ECO:0000256" key="11">
    <source>
        <dbReference type="ARBA" id="ARBA00023136"/>
    </source>
</evidence>
<keyword evidence="16" id="KW-1185">Reference proteome</keyword>
<dbReference type="SUPFAM" id="SSF55874">
    <property type="entry name" value="ATPase domain of HSP90 chaperone/DNA topoisomerase II/histidine kinase"/>
    <property type="match status" value="1"/>
</dbReference>